<comment type="caution">
    <text evidence="2">The sequence shown here is derived from an EMBL/GenBank/DDBJ whole genome shotgun (WGS) entry which is preliminary data.</text>
</comment>
<dbReference type="Proteomes" id="UP000178870">
    <property type="component" value="Unassembled WGS sequence"/>
</dbReference>
<evidence type="ECO:0000259" key="1">
    <source>
        <dbReference type="Pfam" id="PF03161"/>
    </source>
</evidence>
<feature type="domain" description="Homing endonuclease LAGLIDADG" evidence="1">
    <location>
        <begin position="16"/>
        <end position="181"/>
    </location>
</feature>
<dbReference type="EMBL" id="MGGP01000014">
    <property type="protein sequence ID" value="OGM32501.1"/>
    <property type="molecule type" value="Genomic_DNA"/>
</dbReference>
<proteinExistence type="predicted"/>
<accession>A0A1F7YYZ6</accession>
<evidence type="ECO:0000313" key="3">
    <source>
        <dbReference type="Proteomes" id="UP000178870"/>
    </source>
</evidence>
<dbReference type="GO" id="GO:0004519">
    <property type="term" value="F:endonuclease activity"/>
    <property type="evidence" value="ECO:0007669"/>
    <property type="project" value="InterPro"/>
</dbReference>
<dbReference type="SUPFAM" id="SSF55608">
    <property type="entry name" value="Homing endonucleases"/>
    <property type="match status" value="1"/>
</dbReference>
<dbReference type="InterPro" id="IPR027434">
    <property type="entry name" value="Homing_endonucl"/>
</dbReference>
<protein>
    <recommendedName>
        <fullName evidence="1">Homing endonuclease LAGLIDADG domain-containing protein</fullName>
    </recommendedName>
</protein>
<name>A0A1F7YYZ6_9BACT</name>
<dbReference type="Pfam" id="PF03161">
    <property type="entry name" value="LAGLIDADG_2"/>
    <property type="match status" value="1"/>
</dbReference>
<reference evidence="2 3" key="1">
    <citation type="journal article" date="2016" name="Nat. Commun.">
        <title>Thousands of microbial genomes shed light on interconnected biogeochemical processes in an aquifer system.</title>
        <authorList>
            <person name="Anantharaman K."/>
            <person name="Brown C.T."/>
            <person name="Hug L.A."/>
            <person name="Sharon I."/>
            <person name="Castelle C.J."/>
            <person name="Probst A.J."/>
            <person name="Thomas B.C."/>
            <person name="Singh A."/>
            <person name="Wilkins M.J."/>
            <person name="Karaoz U."/>
            <person name="Brodie E.L."/>
            <person name="Williams K.H."/>
            <person name="Hubbard S.S."/>
            <person name="Banfield J.F."/>
        </authorList>
    </citation>
    <scope>NUCLEOTIDE SEQUENCE [LARGE SCALE GENOMIC DNA]</scope>
</reference>
<dbReference type="Gene3D" id="3.10.28.10">
    <property type="entry name" value="Homing endonucleases"/>
    <property type="match status" value="2"/>
</dbReference>
<organism evidence="2 3">
    <name type="scientific">Candidatus Woesebacteria bacterium RIFCSPHIGHO2_01_FULL_44_21</name>
    <dbReference type="NCBI Taxonomy" id="1802503"/>
    <lineage>
        <taxon>Bacteria</taxon>
        <taxon>Candidatus Woeseibacteriota</taxon>
    </lineage>
</organism>
<dbReference type="AlphaFoldDB" id="A0A1F7YYZ6"/>
<sequence length="207" mass="23986">MRTIPREVCLSETQKAVLVGTLLGDGAIKLHGKNARLHIKHSRNQLPLVLYKYFVFANFISMDVNVFEQRVGKKDYKFAEFVTHTHPEFTAYYDLFYPSFKKIVPANINVLLSNPLSFAVWIMDDGSAEYAGLSIQTHSFTAKDVQRLQEAILTNFEIETLTHKNKGRDIIYFPKQSLSKLRKQVFKFILPEFKYKFLPYSARIQTP</sequence>
<gene>
    <name evidence="2" type="ORF">A2803_03480</name>
</gene>
<dbReference type="InterPro" id="IPR004860">
    <property type="entry name" value="LAGLIDADG_dom"/>
</dbReference>
<evidence type="ECO:0000313" key="2">
    <source>
        <dbReference type="EMBL" id="OGM32501.1"/>
    </source>
</evidence>